<keyword evidence="11" id="KW-1185">Reference proteome</keyword>
<feature type="transmembrane region" description="Helical" evidence="7">
    <location>
        <begin position="165"/>
        <end position="186"/>
    </location>
</feature>
<feature type="transmembrane region" description="Helical" evidence="7">
    <location>
        <begin position="31"/>
        <end position="55"/>
    </location>
</feature>
<evidence type="ECO:0000256" key="5">
    <source>
        <dbReference type="ARBA" id="ARBA00022989"/>
    </source>
</evidence>
<keyword evidence="3" id="KW-1003">Cell membrane</keyword>
<comment type="caution">
    <text evidence="10">The sequence shown here is derived from an EMBL/GenBank/DDBJ whole genome shotgun (WGS) entry which is preliminary data.</text>
</comment>
<feature type="transmembrane region" description="Helical" evidence="7">
    <location>
        <begin position="269"/>
        <end position="291"/>
    </location>
</feature>
<evidence type="ECO:0000256" key="4">
    <source>
        <dbReference type="ARBA" id="ARBA00022692"/>
    </source>
</evidence>
<comment type="similarity">
    <text evidence="7">Belongs to the binding-protein-dependent transport system permease family.</text>
</comment>
<feature type="transmembrane region" description="Helical" evidence="7">
    <location>
        <begin position="101"/>
        <end position="125"/>
    </location>
</feature>
<evidence type="ECO:0000256" key="1">
    <source>
        <dbReference type="ARBA" id="ARBA00004651"/>
    </source>
</evidence>
<evidence type="ECO:0000256" key="6">
    <source>
        <dbReference type="ARBA" id="ARBA00023136"/>
    </source>
</evidence>
<keyword evidence="4 7" id="KW-0812">Transmembrane</keyword>
<comment type="subcellular location">
    <subcellularLocation>
        <location evidence="1 7">Cell membrane</location>
        <topology evidence="1 7">Multi-pass membrane protein</topology>
    </subcellularLocation>
</comment>
<dbReference type="GO" id="GO:0005886">
    <property type="term" value="C:plasma membrane"/>
    <property type="evidence" value="ECO:0007669"/>
    <property type="project" value="UniProtKB-SubCell"/>
</dbReference>
<evidence type="ECO:0000256" key="3">
    <source>
        <dbReference type="ARBA" id="ARBA00022475"/>
    </source>
</evidence>
<keyword evidence="6 7" id="KW-0472">Membrane</keyword>
<dbReference type="GO" id="GO:0055085">
    <property type="term" value="P:transmembrane transport"/>
    <property type="evidence" value="ECO:0007669"/>
    <property type="project" value="InterPro"/>
</dbReference>
<dbReference type="InterPro" id="IPR000515">
    <property type="entry name" value="MetI-like"/>
</dbReference>
<accession>A0A543DJD4</accession>
<name>A0A543DJD4_9PSEU</name>
<reference evidence="10 11" key="1">
    <citation type="submission" date="2019-06" db="EMBL/GenBank/DDBJ databases">
        <title>Sequencing the genomes of 1000 actinobacteria strains.</title>
        <authorList>
            <person name="Klenk H.-P."/>
        </authorList>
    </citation>
    <scope>NUCLEOTIDE SEQUENCE [LARGE SCALE GENOMIC DNA]</scope>
    <source>
        <strain evidence="10 11">DSM 45301</strain>
    </source>
</reference>
<feature type="transmembrane region" description="Helical" evidence="7">
    <location>
        <begin position="206"/>
        <end position="230"/>
    </location>
</feature>
<dbReference type="RefSeq" id="WP_142057601.1">
    <property type="nucleotide sequence ID" value="NZ_VFPA01000003.1"/>
</dbReference>
<sequence length="306" mass="33784">MTGLPQLAPSAPAPAPAREAAPAPRRPRRSLWWWLTTVLLLGVAGYFLLPVYWLALAASKEQSDLYATNGLVPGEFHLWENLVALTAENDGIFWRWMLNSVVYTGGGALGCAFICALAGYALAVYDFRGKSIVFVAIIASVLVPNTVQVLPIYQMLLALNLVDTYWGVLLPVLVLPFGVYLARVYAESSIPPELLEAGRVDGAGEFRLFFTVGLRIMLPGVLMVFLFAFINIWNNFFLPLIVLYDERLYPLTLGLYSWNQSGLAEQPELQHLVVVGSFVSMVPLVVLFLTLQDQWRSGLTAGGVKF</sequence>
<evidence type="ECO:0000259" key="9">
    <source>
        <dbReference type="PROSITE" id="PS50928"/>
    </source>
</evidence>
<evidence type="ECO:0000313" key="11">
    <source>
        <dbReference type="Proteomes" id="UP000315677"/>
    </source>
</evidence>
<dbReference type="OrthoDB" id="61122at2"/>
<dbReference type="Pfam" id="PF00528">
    <property type="entry name" value="BPD_transp_1"/>
    <property type="match status" value="1"/>
</dbReference>
<dbReference type="EMBL" id="VFPA01000003">
    <property type="protein sequence ID" value="TQM09423.1"/>
    <property type="molecule type" value="Genomic_DNA"/>
</dbReference>
<evidence type="ECO:0000256" key="8">
    <source>
        <dbReference type="SAM" id="MobiDB-lite"/>
    </source>
</evidence>
<feature type="transmembrane region" description="Helical" evidence="7">
    <location>
        <begin position="132"/>
        <end position="153"/>
    </location>
</feature>
<dbReference type="CDD" id="cd06261">
    <property type="entry name" value="TM_PBP2"/>
    <property type="match status" value="1"/>
</dbReference>
<evidence type="ECO:0000313" key="10">
    <source>
        <dbReference type="EMBL" id="TQM09423.1"/>
    </source>
</evidence>
<keyword evidence="5 7" id="KW-1133">Transmembrane helix</keyword>
<keyword evidence="2 7" id="KW-0813">Transport</keyword>
<dbReference type="InterPro" id="IPR035906">
    <property type="entry name" value="MetI-like_sf"/>
</dbReference>
<dbReference type="Proteomes" id="UP000315677">
    <property type="component" value="Unassembled WGS sequence"/>
</dbReference>
<dbReference type="AlphaFoldDB" id="A0A543DJD4"/>
<dbReference type="PANTHER" id="PTHR43744:SF12">
    <property type="entry name" value="ABC TRANSPORTER PERMEASE PROTEIN MG189-RELATED"/>
    <property type="match status" value="1"/>
</dbReference>
<dbReference type="PROSITE" id="PS50928">
    <property type="entry name" value="ABC_TM1"/>
    <property type="match status" value="1"/>
</dbReference>
<proteinExistence type="inferred from homology"/>
<evidence type="ECO:0000256" key="2">
    <source>
        <dbReference type="ARBA" id="ARBA00022448"/>
    </source>
</evidence>
<gene>
    <name evidence="10" type="ORF">FB558_5182</name>
</gene>
<protein>
    <submittedName>
        <fullName evidence="10">Carbohydrate ABC transporter membrane protein 2 (CUT1 family)</fullName>
    </submittedName>
</protein>
<dbReference type="PANTHER" id="PTHR43744">
    <property type="entry name" value="ABC TRANSPORTER PERMEASE PROTEIN MG189-RELATED-RELATED"/>
    <property type="match status" value="1"/>
</dbReference>
<dbReference type="SUPFAM" id="SSF161098">
    <property type="entry name" value="MetI-like"/>
    <property type="match status" value="1"/>
</dbReference>
<feature type="domain" description="ABC transmembrane type-1" evidence="9">
    <location>
        <begin position="97"/>
        <end position="290"/>
    </location>
</feature>
<feature type="region of interest" description="Disordered" evidence="8">
    <location>
        <begin position="1"/>
        <end position="22"/>
    </location>
</feature>
<organism evidence="10 11">
    <name type="scientific">Pseudonocardia kunmingensis</name>
    <dbReference type="NCBI Taxonomy" id="630975"/>
    <lineage>
        <taxon>Bacteria</taxon>
        <taxon>Bacillati</taxon>
        <taxon>Actinomycetota</taxon>
        <taxon>Actinomycetes</taxon>
        <taxon>Pseudonocardiales</taxon>
        <taxon>Pseudonocardiaceae</taxon>
        <taxon>Pseudonocardia</taxon>
    </lineage>
</organism>
<dbReference type="Gene3D" id="1.10.3720.10">
    <property type="entry name" value="MetI-like"/>
    <property type="match status" value="1"/>
</dbReference>
<evidence type="ECO:0000256" key="7">
    <source>
        <dbReference type="RuleBase" id="RU363032"/>
    </source>
</evidence>